<dbReference type="SUPFAM" id="SSF69012">
    <property type="entry name" value="alpha-ketoacid dehydrogenase kinase, N-terminal domain"/>
    <property type="match status" value="1"/>
</dbReference>
<evidence type="ECO:0000256" key="8">
    <source>
        <dbReference type="RuleBase" id="RU366032"/>
    </source>
</evidence>
<comment type="similarity">
    <text evidence="1 8">Belongs to the PDK/BCKDK protein kinase family.</text>
</comment>
<dbReference type="Gene3D" id="1.20.140.20">
    <property type="entry name" value="Alpha-ketoacid/pyruvate dehydrogenase kinase, N-terminal domain"/>
    <property type="match status" value="1"/>
</dbReference>
<keyword evidence="4 8" id="KW-0547">Nucleotide-binding</keyword>
<evidence type="ECO:0000313" key="10">
    <source>
        <dbReference type="EMBL" id="KAF8820274.1"/>
    </source>
</evidence>
<dbReference type="Proteomes" id="UP000823046">
    <property type="component" value="Unassembled WGS sequence"/>
</dbReference>
<keyword evidence="2" id="KW-0597">Phosphoprotein</keyword>
<evidence type="ECO:0000256" key="6">
    <source>
        <dbReference type="ARBA" id="ARBA00022840"/>
    </source>
</evidence>
<evidence type="ECO:0000256" key="4">
    <source>
        <dbReference type="ARBA" id="ARBA00022741"/>
    </source>
</evidence>
<dbReference type="GO" id="GO:0016301">
    <property type="term" value="F:kinase activity"/>
    <property type="evidence" value="ECO:0007669"/>
    <property type="project" value="UniProtKB-KW"/>
</dbReference>
<accession>A0ABQ7J8M0</accession>
<keyword evidence="11" id="KW-1185">Reference proteome</keyword>
<dbReference type="InterPro" id="IPR036890">
    <property type="entry name" value="HATPase_C_sf"/>
</dbReference>
<evidence type="ECO:0000313" key="11">
    <source>
        <dbReference type="Proteomes" id="UP000823046"/>
    </source>
</evidence>
<dbReference type="SUPFAM" id="SSF55874">
    <property type="entry name" value="ATPase domain of HSP90 chaperone/DNA topoisomerase II/histidine kinase"/>
    <property type="match status" value="1"/>
</dbReference>
<keyword evidence="5 8" id="KW-0418">Kinase</keyword>
<dbReference type="PANTHER" id="PTHR11947:SF20">
    <property type="entry name" value="[3-METHYL-2-OXOBUTANOATE DEHYDROGENASE [LIPOAMIDE]] KINASE, MITOCHONDRIAL"/>
    <property type="match status" value="1"/>
</dbReference>
<evidence type="ECO:0000256" key="3">
    <source>
        <dbReference type="ARBA" id="ARBA00022679"/>
    </source>
</evidence>
<comment type="subcellular location">
    <subcellularLocation>
        <location evidence="8">Mitochondrion matrix</location>
    </subcellularLocation>
</comment>
<dbReference type="Gene3D" id="3.30.565.10">
    <property type="entry name" value="Histidine kinase-like ATPase, C-terminal domain"/>
    <property type="match status" value="1"/>
</dbReference>
<dbReference type="EMBL" id="JADAQX010000429">
    <property type="protein sequence ID" value="KAF8820274.1"/>
    <property type="molecule type" value="Genomic_DNA"/>
</dbReference>
<protein>
    <recommendedName>
        <fullName evidence="8">Protein-serine/threonine kinase</fullName>
        <ecNumber evidence="8">2.7.11.-</ecNumber>
    </recommendedName>
</protein>
<dbReference type="InterPro" id="IPR003594">
    <property type="entry name" value="HATPase_dom"/>
</dbReference>
<evidence type="ECO:0000256" key="2">
    <source>
        <dbReference type="ARBA" id="ARBA00022553"/>
    </source>
</evidence>
<reference evidence="10 11" key="1">
    <citation type="journal article" date="2020" name="bioRxiv">
        <title>Metabolic contributions of an alphaproteobacterial endosymbiont in the apicomplexan Cardiosporidium cionae.</title>
        <authorList>
            <person name="Hunter E.S."/>
            <person name="Paight C.J."/>
            <person name="Lane C.E."/>
        </authorList>
    </citation>
    <scope>NUCLEOTIDE SEQUENCE [LARGE SCALE GENOMIC DNA]</scope>
    <source>
        <strain evidence="10">ESH_2018</strain>
    </source>
</reference>
<dbReference type="InterPro" id="IPR036784">
    <property type="entry name" value="AK/P_DHK_N_sf"/>
</dbReference>
<feature type="domain" description="Histidine kinase/HSP90-like ATPase" evidence="9">
    <location>
        <begin position="401"/>
        <end position="550"/>
    </location>
</feature>
<organism evidence="10 11">
    <name type="scientific">Cardiosporidium cionae</name>
    <dbReference type="NCBI Taxonomy" id="476202"/>
    <lineage>
        <taxon>Eukaryota</taxon>
        <taxon>Sar</taxon>
        <taxon>Alveolata</taxon>
        <taxon>Apicomplexa</taxon>
        <taxon>Aconoidasida</taxon>
        <taxon>Nephromycida</taxon>
        <taxon>Cardiosporidium</taxon>
    </lineage>
</organism>
<dbReference type="SMART" id="SM00387">
    <property type="entry name" value="HATPase_c"/>
    <property type="match status" value="1"/>
</dbReference>
<evidence type="ECO:0000256" key="5">
    <source>
        <dbReference type="ARBA" id="ARBA00022777"/>
    </source>
</evidence>
<proteinExistence type="inferred from homology"/>
<name>A0ABQ7J8M0_9APIC</name>
<evidence type="ECO:0000256" key="1">
    <source>
        <dbReference type="ARBA" id="ARBA00006155"/>
    </source>
</evidence>
<dbReference type="InterPro" id="IPR018955">
    <property type="entry name" value="BCDHK/PDK_N"/>
</dbReference>
<evidence type="ECO:0000256" key="7">
    <source>
        <dbReference type="ARBA" id="ARBA00023128"/>
    </source>
</evidence>
<keyword evidence="7 8" id="KW-0496">Mitochondrion</keyword>
<evidence type="ECO:0000259" key="9">
    <source>
        <dbReference type="SMART" id="SM00387"/>
    </source>
</evidence>
<dbReference type="PANTHER" id="PTHR11947">
    <property type="entry name" value="PYRUVATE DEHYDROGENASE KINASE"/>
    <property type="match status" value="1"/>
</dbReference>
<keyword evidence="6 8" id="KW-0067">ATP-binding</keyword>
<dbReference type="InterPro" id="IPR039028">
    <property type="entry name" value="BCKD/PDK"/>
</dbReference>
<keyword evidence="3 8" id="KW-0808">Transferase</keyword>
<sequence>MSIMHFSLFSYNAARESLVLCTSKFRVQRASHFSFSGPCPTKFCHRPQNLLNYYVIQKIKERNATRSLCPSADTFSPPQNAKCEVSLRHCSCVGRVDFPFVMNGVRFFQTSSKSPSLPPQQLWQRIRIIEKYSKTPIRPLTLRKLLQANYQTNSAIIKTADWVRYELAIRFAHRLYDFHRLPFFALENPHIKEVYNIYVNTFERFIAVPEIKTMEDEQAFVSLIEEEKKLHDCTVDAMGEGAAQVEHVCNQLNLDAFLKRFFFFRIGRTVMIDHLIFLRQPTIPISINIFFYGVIVSKSDAVRASYSSHVELLLERCVVETRRLALGSYPDIYRALIYRYLLQLPSNMEAFEGWAGCIDLKCKPAKILEQRAEEAKESCRLSYGLAPPVCLSGNLSAECAFIPHHLSVIVIEILKNAMRATVEFHTIANSMVDTFTAGHMIDESDLPAVNVEVQKGKRDIIIKISDKGGGIRANLLEKIWSFGYTTVGKGSSDDSKLFPITDFVVKRDLAGYGFGLPLSRVFARYFGGDIHLQTCFGIGTDVYISLNHIGDQEEAIYFEEHRDLMNSHNLTVPPTSVLPLNRSSSSDLLSNPPMKRLIN</sequence>
<comment type="caution">
    <text evidence="10">The sequence shown here is derived from an EMBL/GenBank/DDBJ whole genome shotgun (WGS) entry which is preliminary data.</text>
</comment>
<gene>
    <name evidence="10" type="ORF">IE077_003343</name>
</gene>
<dbReference type="Pfam" id="PF10436">
    <property type="entry name" value="BCDHK_Adom3"/>
    <property type="match status" value="1"/>
</dbReference>
<dbReference type="EC" id="2.7.11.-" evidence="8"/>
<dbReference type="Pfam" id="PF02518">
    <property type="entry name" value="HATPase_c"/>
    <property type="match status" value="1"/>
</dbReference>